<evidence type="ECO:0000313" key="3">
    <source>
        <dbReference type="Proteomes" id="UP000589520"/>
    </source>
</evidence>
<dbReference type="Proteomes" id="UP000589520">
    <property type="component" value="Unassembled WGS sequence"/>
</dbReference>
<sequence length="312" mass="34581">MSTIKGLAAVGIALFIGIQLIRPTITHPPVTTEIQAPAPVKQILRNSCYACHSNETQLSWFDQVAPAYWLVAHDVKTARAHLNFSELGALPPATQRAELYEAVNMIRLGAMPLPSYQHAHPQAIVTPEQLATLEHYLQPFAPPAPDPKATTEADEQFHQWTTSTSSTTSVQPELNGLPFFPDYKNWKPISSTDRGDNHTLREILGNDIAVKAIAEKKIQPWPDGAIFAKVAWTAVPDEQGILRAGKFLQVEFMVKDKAKYASTAGWGFGRWRGIDLKPYGKGPKFASECVGCHNPMRDNDFVYTIPVERISQ</sequence>
<dbReference type="SMART" id="SM01235">
    <property type="entry name" value="Haem_bd"/>
    <property type="match status" value="1"/>
</dbReference>
<comment type="caution">
    <text evidence="2">The sequence shown here is derived from an EMBL/GenBank/DDBJ whole genome shotgun (WGS) entry which is preliminary data.</text>
</comment>
<dbReference type="InterPro" id="IPR032033">
    <property type="entry name" value="Cytochrome_P460"/>
</dbReference>
<dbReference type="Pfam" id="PF16694">
    <property type="entry name" value="Cytochrome_P460"/>
    <property type="match status" value="1"/>
</dbReference>
<dbReference type="CDD" id="cd20753">
    <property type="entry name" value="cyt_P460_Mc-like"/>
    <property type="match status" value="1"/>
</dbReference>
<dbReference type="InterPro" id="IPR038142">
    <property type="entry name" value="Cytochrome_P460_sp"/>
</dbReference>
<reference evidence="2 3" key="1">
    <citation type="submission" date="2020-07" db="EMBL/GenBank/DDBJ databases">
        <title>Genomic Encyclopedia of Type Strains, Phase IV (KMG-V): Genome sequencing to study the core and pangenomes of soil and plant-associated prokaryotes.</title>
        <authorList>
            <person name="Whitman W."/>
        </authorList>
    </citation>
    <scope>NUCLEOTIDE SEQUENCE [LARGE SCALE GENOMIC DNA]</scope>
    <source>
        <strain evidence="2 3">X4EP2</strain>
    </source>
</reference>
<proteinExistence type="predicted"/>
<name>A0A7Y9PGN2_9BACT</name>
<dbReference type="RefSeq" id="WP_179489924.1">
    <property type="nucleotide sequence ID" value="NZ_JACCCW010000001.1"/>
</dbReference>
<dbReference type="Pfam" id="PF14376">
    <property type="entry name" value="Haem_bd"/>
    <property type="match status" value="1"/>
</dbReference>
<gene>
    <name evidence="2" type="ORF">HDF17_001836</name>
</gene>
<organism evidence="2 3">
    <name type="scientific">Granulicella arctica</name>
    <dbReference type="NCBI Taxonomy" id="940613"/>
    <lineage>
        <taxon>Bacteria</taxon>
        <taxon>Pseudomonadati</taxon>
        <taxon>Acidobacteriota</taxon>
        <taxon>Terriglobia</taxon>
        <taxon>Terriglobales</taxon>
        <taxon>Acidobacteriaceae</taxon>
        <taxon>Granulicella</taxon>
    </lineage>
</organism>
<dbReference type="InterPro" id="IPR025992">
    <property type="entry name" value="Haem-bd"/>
</dbReference>
<feature type="domain" description="Haem-binding" evidence="1">
    <location>
        <begin position="12"/>
        <end position="141"/>
    </location>
</feature>
<evidence type="ECO:0000313" key="2">
    <source>
        <dbReference type="EMBL" id="NYF79549.1"/>
    </source>
</evidence>
<dbReference type="Gene3D" id="3.50.70.20">
    <property type="entry name" value="Cytochrome P460"/>
    <property type="match status" value="1"/>
</dbReference>
<accession>A0A7Y9PGN2</accession>
<dbReference type="EMBL" id="JACCCW010000001">
    <property type="protein sequence ID" value="NYF79549.1"/>
    <property type="molecule type" value="Genomic_DNA"/>
</dbReference>
<keyword evidence="3" id="KW-1185">Reference proteome</keyword>
<evidence type="ECO:0000259" key="1">
    <source>
        <dbReference type="SMART" id="SM01235"/>
    </source>
</evidence>
<dbReference type="AlphaFoldDB" id="A0A7Y9PGN2"/>
<protein>
    <submittedName>
        <fullName evidence="2">Mono/diheme cytochrome c family protein</fullName>
    </submittedName>
</protein>